<reference evidence="3" key="1">
    <citation type="submission" date="2016-04" db="EMBL/GenBank/DDBJ databases">
        <authorList>
            <person name="Nguyen H.D."/>
            <person name="Kesanakurti P."/>
            <person name="Cullis J."/>
            <person name="Levesque C.A."/>
            <person name="Hambleton S."/>
        </authorList>
    </citation>
    <scope>NUCLEOTIDE SEQUENCE</scope>
    <source>
        <strain evidence="3">DAOMC 238032</strain>
    </source>
</reference>
<evidence type="ECO:0000313" key="3">
    <source>
        <dbReference type="EMBL" id="KAE8252292.1"/>
    </source>
</evidence>
<reference evidence="3" key="2">
    <citation type="journal article" date="2019" name="IMA Fungus">
        <title>Genome sequencing and comparison of five Tilletia species to identify candidate genes for the detection of regulated species infecting wheat.</title>
        <authorList>
            <person name="Nguyen H.D.T."/>
            <person name="Sultana T."/>
            <person name="Kesanakurti P."/>
            <person name="Hambleton S."/>
        </authorList>
    </citation>
    <scope>NUCLEOTIDE SEQUENCE</scope>
    <source>
        <strain evidence="3">DAOMC 238032</strain>
    </source>
</reference>
<feature type="compositionally biased region" description="Polar residues" evidence="1">
    <location>
        <begin position="55"/>
        <end position="69"/>
    </location>
</feature>
<organism evidence="3 4">
    <name type="scientific">Tilletia caries</name>
    <name type="common">wheat bunt fungus</name>
    <dbReference type="NCBI Taxonomy" id="13290"/>
    <lineage>
        <taxon>Eukaryota</taxon>
        <taxon>Fungi</taxon>
        <taxon>Dikarya</taxon>
        <taxon>Basidiomycota</taxon>
        <taxon>Ustilaginomycotina</taxon>
        <taxon>Exobasidiomycetes</taxon>
        <taxon>Tilletiales</taxon>
        <taxon>Tilletiaceae</taxon>
        <taxon>Tilletia</taxon>
    </lineage>
</organism>
<sequence length="394" mass="43291">MNDKQGHNLEDAIAGGFGEIETVYQTLMPSTMALFSVLAGRVPHQPQEESPSPKVGQSTPDSLLSTNAMENGDQVDSMEVDEEDVTEAEIHMDKKDMCVITALSCLLGARSTRINRFQMIFGTLFAMLRVPKLALRVMNMCEICVSYSTAARAMESISSSATDKAHQLMEVHQNRVAFFFDNVNISVKHVVPRLTTSNASIALTSRTLFSLPPECKVILQSDVDALSGINRDLAGIHLLLKNVSPGENINDNDTVSTGDSKDIIHRAAVLHIGRSLLQFLRVDQSRRKTLMASLRRRVAKHVWNKLEPSTTVVVPLKLVNVNEGTVEGTKSVLEQTIAELNLRAGVTSPLLVGGDLLTVMNVNAARYAARWELDKQKQLTNIYAVAVVNILPLY</sequence>
<evidence type="ECO:0000259" key="2">
    <source>
        <dbReference type="Pfam" id="PF20231"/>
    </source>
</evidence>
<comment type="caution">
    <text evidence="3">The sequence shown here is derived from an EMBL/GenBank/DDBJ whole genome shotgun (WGS) entry which is preliminary data.</text>
</comment>
<feature type="domain" description="DUF6589" evidence="2">
    <location>
        <begin position="253"/>
        <end position="368"/>
    </location>
</feature>
<feature type="region of interest" description="Disordered" evidence="1">
    <location>
        <begin position="42"/>
        <end position="80"/>
    </location>
</feature>
<accession>A0A8T8T0C4</accession>
<dbReference type="EMBL" id="LWDD02001133">
    <property type="protein sequence ID" value="KAE8252292.1"/>
    <property type="molecule type" value="Genomic_DNA"/>
</dbReference>
<proteinExistence type="predicted"/>
<dbReference type="InterPro" id="IPR046496">
    <property type="entry name" value="DUF6589"/>
</dbReference>
<evidence type="ECO:0000256" key="1">
    <source>
        <dbReference type="SAM" id="MobiDB-lite"/>
    </source>
</evidence>
<protein>
    <recommendedName>
        <fullName evidence="2">DUF6589 domain-containing protein</fullName>
    </recommendedName>
</protein>
<dbReference type="AlphaFoldDB" id="A0A8T8T0C4"/>
<gene>
    <name evidence="3" type="ORF">A4X03_0g6204</name>
</gene>
<dbReference type="Pfam" id="PF20231">
    <property type="entry name" value="DUF6589"/>
    <property type="match status" value="1"/>
</dbReference>
<dbReference type="Proteomes" id="UP000077671">
    <property type="component" value="Unassembled WGS sequence"/>
</dbReference>
<name>A0A8T8T0C4_9BASI</name>
<evidence type="ECO:0000313" key="4">
    <source>
        <dbReference type="Proteomes" id="UP000077671"/>
    </source>
</evidence>